<organism evidence="4 5">
    <name type="scientific">Pedobacter montanisoli</name>
    <dbReference type="NCBI Taxonomy" id="2923277"/>
    <lineage>
        <taxon>Bacteria</taxon>
        <taxon>Pseudomonadati</taxon>
        <taxon>Bacteroidota</taxon>
        <taxon>Sphingobacteriia</taxon>
        <taxon>Sphingobacteriales</taxon>
        <taxon>Sphingobacteriaceae</taxon>
        <taxon>Pedobacter</taxon>
    </lineage>
</organism>
<dbReference type="InterPro" id="IPR050300">
    <property type="entry name" value="GDXG_lipolytic_enzyme"/>
</dbReference>
<dbReference type="InterPro" id="IPR049492">
    <property type="entry name" value="BD-FAE-like_dom"/>
</dbReference>
<dbReference type="RefSeq" id="WP_243360448.1">
    <property type="nucleotide sequence ID" value="NZ_JALGBH010000001.1"/>
</dbReference>
<feature type="domain" description="BD-FAE-like" evidence="3">
    <location>
        <begin position="63"/>
        <end position="257"/>
    </location>
</feature>
<dbReference type="Gene3D" id="3.40.50.1820">
    <property type="entry name" value="alpha/beta hydrolase"/>
    <property type="match status" value="1"/>
</dbReference>
<gene>
    <name evidence="4" type="ORF">MMF97_05660</name>
</gene>
<protein>
    <submittedName>
        <fullName evidence="4">Alpha/beta hydrolase</fullName>
    </submittedName>
</protein>
<evidence type="ECO:0000313" key="5">
    <source>
        <dbReference type="Proteomes" id="UP001165460"/>
    </source>
</evidence>
<dbReference type="EMBL" id="JALGBH010000001">
    <property type="protein sequence ID" value="MCJ0742192.1"/>
    <property type="molecule type" value="Genomic_DNA"/>
</dbReference>
<sequence>MKKIALLILFSVMIGVKAQQRLPLYGAAVPGARPVPANYTEETLTDNNGVLKLSRVSKPELVVYQPAKANGTAVIICPGGGYGFLSIEKEGYAVAKKLNELGITAFVLKYRLPNSAIMQDKTAGPLQDALQAMYLVRKNATIWGVNPEKIGVIGFSAGGHLAANLSVHYRDAKIENSGNISLRPDFTILIYPLISFVLPTHAGSLNNLLGEEPALEQKRYFSAELQVTEQTPPTFLVHANNDATVPVKNSIAYNEALTKKGVPSEMHIYATGGHGFGLGNKNLPDNWFERLTNWLKINKLI</sequence>
<comment type="caution">
    <text evidence="4">The sequence shown here is derived from an EMBL/GenBank/DDBJ whole genome shotgun (WGS) entry which is preliminary data.</text>
</comment>
<keyword evidence="5" id="KW-1185">Reference proteome</keyword>
<name>A0ABS9ZV20_9SPHI</name>
<evidence type="ECO:0000259" key="3">
    <source>
        <dbReference type="Pfam" id="PF20434"/>
    </source>
</evidence>
<reference evidence="4" key="1">
    <citation type="submission" date="2022-03" db="EMBL/GenBank/DDBJ databases">
        <authorList>
            <person name="Woo C.Y."/>
        </authorList>
    </citation>
    <scope>NUCLEOTIDE SEQUENCE</scope>
    <source>
        <strain evidence="4">CYS-01</strain>
    </source>
</reference>
<evidence type="ECO:0000313" key="4">
    <source>
        <dbReference type="EMBL" id="MCJ0742192.1"/>
    </source>
</evidence>
<dbReference type="PANTHER" id="PTHR48081">
    <property type="entry name" value="AB HYDROLASE SUPERFAMILY PROTEIN C4A8.06C"/>
    <property type="match status" value="1"/>
</dbReference>
<proteinExistence type="predicted"/>
<dbReference type="PANTHER" id="PTHR48081:SF6">
    <property type="entry name" value="PEPTIDASE S9 PROLYL OLIGOPEPTIDASE CATALYTIC DOMAIN-CONTAINING PROTEIN"/>
    <property type="match status" value="1"/>
</dbReference>
<dbReference type="Proteomes" id="UP001165460">
    <property type="component" value="Unassembled WGS sequence"/>
</dbReference>
<keyword evidence="2" id="KW-0732">Signal</keyword>
<feature type="signal peptide" evidence="2">
    <location>
        <begin position="1"/>
        <end position="18"/>
    </location>
</feature>
<keyword evidence="1 4" id="KW-0378">Hydrolase</keyword>
<dbReference type="Pfam" id="PF20434">
    <property type="entry name" value="BD-FAE"/>
    <property type="match status" value="1"/>
</dbReference>
<dbReference type="GO" id="GO:0016787">
    <property type="term" value="F:hydrolase activity"/>
    <property type="evidence" value="ECO:0007669"/>
    <property type="project" value="UniProtKB-KW"/>
</dbReference>
<dbReference type="InterPro" id="IPR029058">
    <property type="entry name" value="AB_hydrolase_fold"/>
</dbReference>
<feature type="chain" id="PRO_5046152465" evidence="2">
    <location>
        <begin position="19"/>
        <end position="301"/>
    </location>
</feature>
<evidence type="ECO:0000256" key="1">
    <source>
        <dbReference type="ARBA" id="ARBA00022801"/>
    </source>
</evidence>
<evidence type="ECO:0000256" key="2">
    <source>
        <dbReference type="SAM" id="SignalP"/>
    </source>
</evidence>
<dbReference type="SUPFAM" id="SSF53474">
    <property type="entry name" value="alpha/beta-Hydrolases"/>
    <property type="match status" value="1"/>
</dbReference>
<accession>A0ABS9ZV20</accession>